<dbReference type="SUPFAM" id="SSF46785">
    <property type="entry name" value="Winged helix' DNA-binding domain"/>
    <property type="match status" value="1"/>
</dbReference>
<keyword evidence="3" id="KW-0804">Transcription</keyword>
<feature type="compositionally biased region" description="Low complexity" evidence="4">
    <location>
        <begin position="197"/>
        <end position="206"/>
    </location>
</feature>
<evidence type="ECO:0000313" key="6">
    <source>
        <dbReference type="EMBL" id="GAA5196286.1"/>
    </source>
</evidence>
<dbReference type="InterPro" id="IPR036390">
    <property type="entry name" value="WH_DNA-bd_sf"/>
</dbReference>
<dbReference type="RefSeq" id="WP_345636099.1">
    <property type="nucleotide sequence ID" value="NZ_BAABJQ010000026.1"/>
</dbReference>
<dbReference type="PROSITE" id="PS50995">
    <property type="entry name" value="HTH_MARR_2"/>
    <property type="match status" value="1"/>
</dbReference>
<evidence type="ECO:0000256" key="1">
    <source>
        <dbReference type="ARBA" id="ARBA00023015"/>
    </source>
</evidence>
<evidence type="ECO:0000313" key="7">
    <source>
        <dbReference type="Proteomes" id="UP001501570"/>
    </source>
</evidence>
<dbReference type="EMBL" id="BAABJQ010000026">
    <property type="protein sequence ID" value="GAA5196286.1"/>
    <property type="molecule type" value="Genomic_DNA"/>
</dbReference>
<evidence type="ECO:0000256" key="3">
    <source>
        <dbReference type="ARBA" id="ARBA00023163"/>
    </source>
</evidence>
<dbReference type="PANTHER" id="PTHR33164">
    <property type="entry name" value="TRANSCRIPTIONAL REGULATOR, MARR FAMILY"/>
    <property type="match status" value="1"/>
</dbReference>
<evidence type="ECO:0000259" key="5">
    <source>
        <dbReference type="PROSITE" id="PS50995"/>
    </source>
</evidence>
<proteinExistence type="predicted"/>
<protein>
    <recommendedName>
        <fullName evidence="5">HTH marR-type domain-containing protein</fullName>
    </recommendedName>
</protein>
<feature type="region of interest" description="Disordered" evidence="4">
    <location>
        <begin position="113"/>
        <end position="133"/>
    </location>
</feature>
<dbReference type="InterPro" id="IPR023187">
    <property type="entry name" value="Tscrpt_reg_MarR-type_CS"/>
</dbReference>
<dbReference type="Gene3D" id="1.10.10.10">
    <property type="entry name" value="Winged helix-like DNA-binding domain superfamily/Winged helix DNA-binding domain"/>
    <property type="match status" value="1"/>
</dbReference>
<reference evidence="7" key="1">
    <citation type="journal article" date="2019" name="Int. J. Syst. Evol. Microbiol.">
        <title>The Global Catalogue of Microorganisms (GCM) 10K type strain sequencing project: providing services to taxonomists for standard genome sequencing and annotation.</title>
        <authorList>
            <consortium name="The Broad Institute Genomics Platform"/>
            <consortium name="The Broad Institute Genome Sequencing Center for Infectious Disease"/>
            <person name="Wu L."/>
            <person name="Ma J."/>
        </authorList>
    </citation>
    <scope>NUCLEOTIDE SEQUENCE [LARGE SCALE GENOMIC DNA]</scope>
    <source>
        <strain evidence="7">JCM 18304</strain>
    </source>
</reference>
<evidence type="ECO:0000256" key="4">
    <source>
        <dbReference type="SAM" id="MobiDB-lite"/>
    </source>
</evidence>
<keyword evidence="7" id="KW-1185">Reference proteome</keyword>
<name>A0ABP9SKI8_9ACTN</name>
<feature type="region of interest" description="Disordered" evidence="4">
    <location>
        <begin position="175"/>
        <end position="247"/>
    </location>
</feature>
<evidence type="ECO:0000256" key="2">
    <source>
        <dbReference type="ARBA" id="ARBA00023125"/>
    </source>
</evidence>
<accession>A0ABP9SKI8</accession>
<dbReference type="Proteomes" id="UP001501570">
    <property type="component" value="Unassembled WGS sequence"/>
</dbReference>
<dbReference type="PROSITE" id="PS01117">
    <property type="entry name" value="HTH_MARR_1"/>
    <property type="match status" value="1"/>
</dbReference>
<keyword evidence="2" id="KW-0238">DNA-binding</keyword>
<dbReference type="PANTHER" id="PTHR33164:SF57">
    <property type="entry name" value="MARR-FAMILY TRANSCRIPTIONAL REGULATOR"/>
    <property type="match status" value="1"/>
</dbReference>
<gene>
    <name evidence="6" type="ORF">GCM10023322_64850</name>
</gene>
<dbReference type="InterPro" id="IPR000835">
    <property type="entry name" value="HTH_MarR-typ"/>
</dbReference>
<dbReference type="InterPro" id="IPR036388">
    <property type="entry name" value="WH-like_DNA-bd_sf"/>
</dbReference>
<feature type="compositionally biased region" description="Basic and acidic residues" evidence="4">
    <location>
        <begin position="229"/>
        <end position="247"/>
    </location>
</feature>
<comment type="caution">
    <text evidence="6">The sequence shown here is derived from an EMBL/GenBank/DDBJ whole genome shotgun (WGS) entry which is preliminary data.</text>
</comment>
<dbReference type="SMART" id="SM00347">
    <property type="entry name" value="HTH_MARR"/>
    <property type="match status" value="1"/>
</dbReference>
<feature type="compositionally biased region" description="Pro residues" evidence="4">
    <location>
        <begin position="178"/>
        <end position="193"/>
    </location>
</feature>
<sequence length="247" mass="26570">MIIATERGPSIRNAGGRDPASTAATHWFTQASDAMDLIEVQSAVLVRNFELLRRRGELYGELDRAGYLLLRVLEAIGPADINTLAAAVGLDPSTAGRQVAAMLQAGLIERQPDPADRRRSIVTPTAEGRGRADRVRQLRRDMLDGLLDGWSEQEMRSVGEGFARFNQAIAEHYLGAPDEPPATEPPATEPPAGGPTDGDPPAGEPASAPVPTRPAGQKTSPTRRPRSANRTEDTSPLNRKENPHHGQ</sequence>
<dbReference type="Pfam" id="PF01047">
    <property type="entry name" value="MarR"/>
    <property type="match status" value="1"/>
</dbReference>
<organism evidence="6 7">
    <name type="scientific">Rugosimonospora acidiphila</name>
    <dbReference type="NCBI Taxonomy" id="556531"/>
    <lineage>
        <taxon>Bacteria</taxon>
        <taxon>Bacillati</taxon>
        <taxon>Actinomycetota</taxon>
        <taxon>Actinomycetes</taxon>
        <taxon>Micromonosporales</taxon>
        <taxon>Micromonosporaceae</taxon>
        <taxon>Rugosimonospora</taxon>
    </lineage>
</organism>
<feature type="domain" description="HTH marR-type" evidence="5">
    <location>
        <begin position="21"/>
        <end position="167"/>
    </location>
</feature>
<keyword evidence="1" id="KW-0805">Transcription regulation</keyword>
<dbReference type="InterPro" id="IPR039422">
    <property type="entry name" value="MarR/SlyA-like"/>
</dbReference>